<keyword evidence="4" id="KW-1185">Reference proteome</keyword>
<gene>
    <name evidence="3" type="ORF">PMIN01_05908</name>
</gene>
<comment type="caution">
    <text evidence="3">The sequence shown here is derived from an EMBL/GenBank/DDBJ whole genome shotgun (WGS) entry which is preliminary data.</text>
</comment>
<evidence type="ECO:0000313" key="4">
    <source>
        <dbReference type="Proteomes" id="UP000756921"/>
    </source>
</evidence>
<reference evidence="3" key="1">
    <citation type="journal article" date="2020" name="Mol. Plant Microbe Interact.">
        <title>Genome Sequence of the Biocontrol Agent Coniothyrium minitans strain Conio (IMI 134523).</title>
        <authorList>
            <person name="Patel D."/>
            <person name="Shittu T.A."/>
            <person name="Baroncelli R."/>
            <person name="Muthumeenakshi S."/>
            <person name="Osborne T.H."/>
            <person name="Janganan T.K."/>
            <person name="Sreenivasaprasad S."/>
        </authorList>
    </citation>
    <scope>NUCLEOTIDE SEQUENCE</scope>
    <source>
        <strain evidence="3">Conio</strain>
    </source>
</reference>
<keyword evidence="2" id="KW-0732">Signal</keyword>
<dbReference type="PANTHER" id="PTHR40640:SF1">
    <property type="entry name" value="ANCHORED GLYCOPROTEIN, PUTATIVE (AFU_ORTHOLOGUE AFUA_8G04860)-RELATED"/>
    <property type="match status" value="1"/>
</dbReference>
<dbReference type="EMBL" id="WJXW01000005">
    <property type="protein sequence ID" value="KAF9735993.1"/>
    <property type="molecule type" value="Genomic_DNA"/>
</dbReference>
<sequence length="245" mass="23623">MHAKSSMAALFGAIVAVSAQTTTPSSAAAKATGPIVSVILPGADDQTLVGSIVDVKSALTTLAVTCPSGTDGDDCGMPDGGMTVTQGPKTVAMSTVMAEESGSPVMVNYGWACSLDGTTKADCTYSAVASVTGSVDPSILSEVNAQMTAQSSTTELSGDDLKSAMFPVTITAGAEKLSQTGTAEVSGSASGSASGSKTGSTEASGSASGSKTGSAASPTETPGAASNVKMGGLALGGALAAVFML</sequence>
<dbReference type="PANTHER" id="PTHR40640">
    <property type="entry name" value="ANCHORED GLYCOPROTEIN, PUTATIVE (AFU_ORTHOLOGUE AFUA_8G04860)-RELATED"/>
    <property type="match status" value="1"/>
</dbReference>
<dbReference type="AlphaFoldDB" id="A0A9P6GIH5"/>
<feature type="region of interest" description="Disordered" evidence="1">
    <location>
        <begin position="178"/>
        <end position="228"/>
    </location>
</feature>
<evidence type="ECO:0000313" key="3">
    <source>
        <dbReference type="EMBL" id="KAF9735993.1"/>
    </source>
</evidence>
<feature type="compositionally biased region" description="Low complexity" evidence="1">
    <location>
        <begin position="180"/>
        <end position="217"/>
    </location>
</feature>
<feature type="chain" id="PRO_5040491632" evidence="2">
    <location>
        <begin position="20"/>
        <end position="245"/>
    </location>
</feature>
<protein>
    <submittedName>
        <fullName evidence="3">Uncharacterized protein</fullName>
    </submittedName>
</protein>
<name>A0A9P6GIH5_9PLEO</name>
<accession>A0A9P6GIH5</accession>
<dbReference type="OrthoDB" id="4991875at2759"/>
<organism evidence="3 4">
    <name type="scientific">Paraphaeosphaeria minitans</name>
    <dbReference type="NCBI Taxonomy" id="565426"/>
    <lineage>
        <taxon>Eukaryota</taxon>
        <taxon>Fungi</taxon>
        <taxon>Dikarya</taxon>
        <taxon>Ascomycota</taxon>
        <taxon>Pezizomycotina</taxon>
        <taxon>Dothideomycetes</taxon>
        <taxon>Pleosporomycetidae</taxon>
        <taxon>Pleosporales</taxon>
        <taxon>Massarineae</taxon>
        <taxon>Didymosphaeriaceae</taxon>
        <taxon>Paraphaeosphaeria</taxon>
    </lineage>
</organism>
<evidence type="ECO:0000256" key="1">
    <source>
        <dbReference type="SAM" id="MobiDB-lite"/>
    </source>
</evidence>
<evidence type="ECO:0000256" key="2">
    <source>
        <dbReference type="SAM" id="SignalP"/>
    </source>
</evidence>
<feature type="signal peptide" evidence="2">
    <location>
        <begin position="1"/>
        <end position="19"/>
    </location>
</feature>
<proteinExistence type="predicted"/>
<dbReference type="Proteomes" id="UP000756921">
    <property type="component" value="Unassembled WGS sequence"/>
</dbReference>